<organism evidence="2 3">
    <name type="scientific">Mariniphaga sediminis</name>
    <dbReference type="NCBI Taxonomy" id="1628158"/>
    <lineage>
        <taxon>Bacteria</taxon>
        <taxon>Pseudomonadati</taxon>
        <taxon>Bacteroidota</taxon>
        <taxon>Bacteroidia</taxon>
        <taxon>Marinilabiliales</taxon>
        <taxon>Prolixibacteraceae</taxon>
        <taxon>Mariniphaga</taxon>
    </lineage>
</organism>
<reference evidence="2 3" key="1">
    <citation type="journal article" date="2015" name="Int. J. Syst. Evol. Microbiol.">
        <title>Mariniphaga sediminis sp. nov., isolated from coastal sediment.</title>
        <authorList>
            <person name="Wang F.Q."/>
            <person name="Shen Q.Y."/>
            <person name="Chen G.J."/>
            <person name="Du Z.J."/>
        </authorList>
    </citation>
    <scope>NUCLEOTIDE SEQUENCE [LARGE SCALE GENOMIC DNA]</scope>
    <source>
        <strain evidence="2 3">SY21</strain>
    </source>
</reference>
<dbReference type="Proteomes" id="UP000266441">
    <property type="component" value="Unassembled WGS sequence"/>
</dbReference>
<evidence type="ECO:0000256" key="1">
    <source>
        <dbReference type="SAM" id="SignalP"/>
    </source>
</evidence>
<dbReference type="AlphaFoldDB" id="A0A399D3C9"/>
<dbReference type="OrthoDB" id="1122809at2"/>
<name>A0A399D3C9_9BACT</name>
<dbReference type="RefSeq" id="WP_119349579.1">
    <property type="nucleotide sequence ID" value="NZ_JBFHKJ010000007.1"/>
</dbReference>
<feature type="chain" id="PRO_5017229227" evidence="1">
    <location>
        <begin position="29"/>
        <end position="117"/>
    </location>
</feature>
<evidence type="ECO:0000313" key="3">
    <source>
        <dbReference type="Proteomes" id="UP000266441"/>
    </source>
</evidence>
<dbReference type="EMBL" id="QWET01000005">
    <property type="protein sequence ID" value="RIH65738.1"/>
    <property type="molecule type" value="Genomic_DNA"/>
</dbReference>
<comment type="caution">
    <text evidence="2">The sequence shown here is derived from an EMBL/GenBank/DDBJ whole genome shotgun (WGS) entry which is preliminary data.</text>
</comment>
<feature type="signal peptide" evidence="1">
    <location>
        <begin position="1"/>
        <end position="28"/>
    </location>
</feature>
<evidence type="ECO:0000313" key="2">
    <source>
        <dbReference type="EMBL" id="RIH65738.1"/>
    </source>
</evidence>
<protein>
    <submittedName>
        <fullName evidence="2">Uncharacterized protein</fullName>
    </submittedName>
</protein>
<accession>A0A399D3C9</accession>
<gene>
    <name evidence="2" type="ORF">D1164_08760</name>
</gene>
<sequence length="117" mass="13679">MKTKMTRLNQIVVAAFLVLFLMSVNVDAKETQMIAASGLENIAEPKLEIENWMINETYWVSAQETNTFQKEQEENLLLEDWMVNDKKWGLSLFEYPGLDSEPKLVLENWMLSGIYWN</sequence>
<keyword evidence="1" id="KW-0732">Signal</keyword>
<proteinExistence type="predicted"/>
<keyword evidence="3" id="KW-1185">Reference proteome</keyword>